<name>A0A8H5MHA5_9AGAR</name>
<keyword evidence="2" id="KW-1185">Reference proteome</keyword>
<accession>A0A8H5MHA5</accession>
<dbReference type="Gene3D" id="3.40.30.10">
    <property type="entry name" value="Glutaredoxin"/>
    <property type="match status" value="1"/>
</dbReference>
<dbReference type="InterPro" id="IPR009737">
    <property type="entry name" value="Aim32/Apd1-like"/>
</dbReference>
<reference evidence="1 2" key="1">
    <citation type="journal article" date="2020" name="ISME J.">
        <title>Uncovering the hidden diversity of litter-decomposition mechanisms in mushroom-forming fungi.</title>
        <authorList>
            <person name="Floudas D."/>
            <person name="Bentzer J."/>
            <person name="Ahren D."/>
            <person name="Johansson T."/>
            <person name="Persson P."/>
            <person name="Tunlid A."/>
        </authorList>
    </citation>
    <scope>NUCLEOTIDE SEQUENCE [LARGE SCALE GENOMIC DNA]</scope>
    <source>
        <strain evidence="1 2">CBS 406.79</strain>
    </source>
</reference>
<dbReference type="PANTHER" id="PTHR31902">
    <property type="entry name" value="ACTIN PATCHES DISTAL PROTEIN 1"/>
    <property type="match status" value="1"/>
</dbReference>
<organism evidence="1 2">
    <name type="scientific">Collybiopsis confluens</name>
    <dbReference type="NCBI Taxonomy" id="2823264"/>
    <lineage>
        <taxon>Eukaryota</taxon>
        <taxon>Fungi</taxon>
        <taxon>Dikarya</taxon>
        <taxon>Basidiomycota</taxon>
        <taxon>Agaricomycotina</taxon>
        <taxon>Agaricomycetes</taxon>
        <taxon>Agaricomycetidae</taxon>
        <taxon>Agaricales</taxon>
        <taxon>Marasmiineae</taxon>
        <taxon>Omphalotaceae</taxon>
        <taxon>Collybiopsis</taxon>
    </lineage>
</organism>
<dbReference type="OrthoDB" id="10253744at2759"/>
<dbReference type="PANTHER" id="PTHR31902:SF14">
    <property type="entry name" value="ACTIN PATCHES DISTAL PROTEIN 1"/>
    <property type="match status" value="1"/>
</dbReference>
<dbReference type="Proteomes" id="UP000518752">
    <property type="component" value="Unassembled WGS sequence"/>
</dbReference>
<proteinExistence type="predicted"/>
<sequence length="399" mass="43744">MHALRQLKNSLFGSGLSLEDLETQLDNVSVPYSEVDCRTCPNPCDEGHESYPNKFNVDMDSVMFGSIVISTGKMDWEREITSAKNSLAAHVQHVAHSAPLSSSPPAADSELKSKRGIHVPGIFDSDDVNRLSILNGSHHTLSDDPDHETVLVFPDYKLITEVPRSLDGARALWDTALSPTVPALPASDEKRSLNSWIIPYSCVILLCSHKRRDNRCHVAAAQLGQAFTRSLEEHGWTVDTEIEHPSHCMGSPLEELTGTDEENEEAVTRQLQEIASEKKALILRNSHIGGHRYAGNCIVSVSSLFSIVPVHSGFGSGTSKVRVTWGTLSQYLGQLQTKEHDPSSAIYTPQGAGVWYGRVSTHEVESIVSQTLEEGLILPPLLRGGMNISRPGCKSLHDW</sequence>
<protein>
    <submittedName>
        <fullName evidence="1">Uncharacterized protein</fullName>
    </submittedName>
</protein>
<gene>
    <name evidence="1" type="ORF">D9757_000225</name>
</gene>
<dbReference type="EMBL" id="JAACJN010000001">
    <property type="protein sequence ID" value="KAF5393817.1"/>
    <property type="molecule type" value="Genomic_DNA"/>
</dbReference>
<comment type="caution">
    <text evidence="1">The sequence shown here is derived from an EMBL/GenBank/DDBJ whole genome shotgun (WGS) entry which is preliminary data.</text>
</comment>
<evidence type="ECO:0000313" key="2">
    <source>
        <dbReference type="Proteomes" id="UP000518752"/>
    </source>
</evidence>
<dbReference type="AlphaFoldDB" id="A0A8H5MHA5"/>
<dbReference type="Pfam" id="PF06999">
    <property type="entry name" value="Suc_Fer-like"/>
    <property type="match status" value="1"/>
</dbReference>
<evidence type="ECO:0000313" key="1">
    <source>
        <dbReference type="EMBL" id="KAF5393817.1"/>
    </source>
</evidence>